<keyword evidence="2" id="KW-1185">Reference proteome</keyword>
<protein>
    <submittedName>
        <fullName evidence="1">Uncharacterized protein</fullName>
    </submittedName>
</protein>
<comment type="caution">
    <text evidence="1">The sequence shown here is derived from an EMBL/GenBank/DDBJ whole genome shotgun (WGS) entry which is preliminary data.</text>
</comment>
<proteinExistence type="predicted"/>
<evidence type="ECO:0000313" key="1">
    <source>
        <dbReference type="EMBL" id="KAA9379692.1"/>
    </source>
</evidence>
<organism evidence="1 2">
    <name type="scientific">Microbispora cellulosiformans</name>
    <dbReference type="NCBI Taxonomy" id="2614688"/>
    <lineage>
        <taxon>Bacteria</taxon>
        <taxon>Bacillati</taxon>
        <taxon>Actinomycetota</taxon>
        <taxon>Actinomycetes</taxon>
        <taxon>Streptosporangiales</taxon>
        <taxon>Streptosporangiaceae</taxon>
        <taxon>Microbispora</taxon>
    </lineage>
</organism>
<dbReference type="EMBL" id="VYTZ01000003">
    <property type="protein sequence ID" value="KAA9379692.1"/>
    <property type="molecule type" value="Genomic_DNA"/>
</dbReference>
<dbReference type="Proteomes" id="UP000327011">
    <property type="component" value="Unassembled WGS sequence"/>
</dbReference>
<gene>
    <name evidence="1" type="ORF">F5972_08555</name>
</gene>
<dbReference type="AlphaFoldDB" id="A0A5J5K5E1"/>
<name>A0A5J5K5E1_9ACTN</name>
<reference evidence="1 2" key="1">
    <citation type="submission" date="2019-09" db="EMBL/GenBank/DDBJ databases">
        <title>Screening of Novel Bioactive Compounds from Soil-Associated.</title>
        <authorList>
            <person name="Gong X."/>
        </authorList>
    </citation>
    <scope>NUCLEOTIDE SEQUENCE [LARGE SCALE GENOMIC DNA]</scope>
    <source>
        <strain evidence="1 2">Gxj-6</strain>
    </source>
</reference>
<dbReference type="RefSeq" id="WP_150932881.1">
    <property type="nucleotide sequence ID" value="NZ_VYTZ01000003.1"/>
</dbReference>
<evidence type="ECO:0000313" key="2">
    <source>
        <dbReference type="Proteomes" id="UP000327011"/>
    </source>
</evidence>
<sequence>MNHLTCTAPSTGHVHWAVRPGEPLHVADVDHARGLAQVRGEDGRTHIAVAQNLVVCSPAAASAPADDRAEVSEAEALEEMLADLQAEADPETFELRAELASRLAHIASPAAA</sequence>
<accession>A0A5J5K5E1</accession>